<dbReference type="OrthoDB" id="5426191at2759"/>
<dbReference type="AlphaFoldDB" id="A0A2N3NIR8"/>
<dbReference type="Proteomes" id="UP000233524">
    <property type="component" value="Unassembled WGS sequence"/>
</dbReference>
<name>A0A2N3NIR8_9PEZI</name>
<accession>A0A2N3NIR8</accession>
<evidence type="ECO:0000313" key="3">
    <source>
        <dbReference type="Proteomes" id="UP000233524"/>
    </source>
</evidence>
<dbReference type="VEuPathDB" id="FungiDB:jhhlp_001636"/>
<organism evidence="2 3">
    <name type="scientific">Lomentospora prolificans</name>
    <dbReference type="NCBI Taxonomy" id="41688"/>
    <lineage>
        <taxon>Eukaryota</taxon>
        <taxon>Fungi</taxon>
        <taxon>Dikarya</taxon>
        <taxon>Ascomycota</taxon>
        <taxon>Pezizomycotina</taxon>
        <taxon>Sordariomycetes</taxon>
        <taxon>Hypocreomycetidae</taxon>
        <taxon>Microascales</taxon>
        <taxon>Microascaceae</taxon>
        <taxon>Lomentospora</taxon>
    </lineage>
</organism>
<dbReference type="STRING" id="41688.A0A2N3NIR8"/>
<feature type="compositionally biased region" description="Basic and acidic residues" evidence="1">
    <location>
        <begin position="435"/>
        <end position="457"/>
    </location>
</feature>
<feature type="compositionally biased region" description="Low complexity" evidence="1">
    <location>
        <begin position="126"/>
        <end position="148"/>
    </location>
</feature>
<feature type="region of interest" description="Disordered" evidence="1">
    <location>
        <begin position="435"/>
        <end position="475"/>
    </location>
</feature>
<dbReference type="EMBL" id="NLAX01000004">
    <property type="protein sequence ID" value="PKS12336.1"/>
    <property type="molecule type" value="Genomic_DNA"/>
</dbReference>
<reference evidence="2 3" key="1">
    <citation type="journal article" date="2017" name="G3 (Bethesda)">
        <title>First Draft Genome Sequence of the Pathogenic Fungus Lomentospora prolificans (Formerly Scedosporium prolificans).</title>
        <authorList>
            <person name="Luo R."/>
            <person name="Zimin A."/>
            <person name="Workman R."/>
            <person name="Fan Y."/>
            <person name="Pertea G."/>
            <person name="Grossman N."/>
            <person name="Wear M.P."/>
            <person name="Jia B."/>
            <person name="Miller H."/>
            <person name="Casadevall A."/>
            <person name="Timp W."/>
            <person name="Zhang S.X."/>
            <person name="Salzberg S.L."/>
        </authorList>
    </citation>
    <scope>NUCLEOTIDE SEQUENCE [LARGE SCALE GENOMIC DNA]</scope>
    <source>
        <strain evidence="2 3">JHH-5317</strain>
    </source>
</reference>
<feature type="region of interest" description="Disordered" evidence="1">
    <location>
        <begin position="174"/>
        <end position="305"/>
    </location>
</feature>
<evidence type="ECO:0000313" key="2">
    <source>
        <dbReference type="EMBL" id="PKS12336.1"/>
    </source>
</evidence>
<feature type="compositionally biased region" description="Low complexity" evidence="1">
    <location>
        <begin position="103"/>
        <end position="112"/>
    </location>
</feature>
<sequence length="639" mass="69263">MVETVEARSLSALNHLAANPPQYPNKPTDEKQEPLVLYISRVPGTRGTYCHVILSTAKPQLKNVTGEDVMNALYYIHLNLPNEAFEPPAPIEDPAAPRRSQDSSRSTRSQNQIRRKPLPADSRVAPHVSSPTGSTGPSSPTPAPAALAPSSAIPVAAPVSAQVASRLSGPVPVSALGVRDSPTPDSPPPPYSQSPIDRPLHSAENSDDDRMRPVLPPRPASSLDNYGYEFPPDLPPRPGSQGHLHPGSPSSMRPLGPRPLQGARPAGAVSFADSPGINSHSATRPPMGSSPPGARAVRGPSPAKPVDNFTPYVRFSLTIIRRDPSSGHQWNVGKVSSCQIETEEESGFIHQRPAYEDGPEPPPINISIETSGYCKFRGMPSAGRSSLDGRQRDSAASFPSSLRETSGLAAEANTNFSRQALMTYAKGWRTGIRETFRRGDGEGSNHGRFHSRERSSDSLEFENEGPITKPGPGLRAQGYMFTSPWDGRCIFRTGNAGRSVICRHIMPESGQSHSNPLVHTSSDRRKAKLGVYPPVSELRFNLPVADLLKSREEAAQQLHDHLNKLFKPQNSAGYSSDEEYSVLPFDLNLGKEKAGGGTRGRRAKLGKLIIFDEGMKMLDLVIAANMGIWWGAWEKSFWQ</sequence>
<feature type="region of interest" description="Disordered" evidence="1">
    <location>
        <begin position="379"/>
        <end position="410"/>
    </location>
</feature>
<evidence type="ECO:0000256" key="1">
    <source>
        <dbReference type="SAM" id="MobiDB-lite"/>
    </source>
</evidence>
<comment type="caution">
    <text evidence="2">The sequence shown here is derived from an EMBL/GenBank/DDBJ whole genome shotgun (WGS) entry which is preliminary data.</text>
</comment>
<feature type="region of interest" description="Disordered" evidence="1">
    <location>
        <begin position="86"/>
        <end position="148"/>
    </location>
</feature>
<proteinExistence type="predicted"/>
<gene>
    <name evidence="2" type="ORF">jhhlp_001636</name>
</gene>
<dbReference type="InParanoid" id="A0A2N3NIR8"/>
<keyword evidence="3" id="KW-1185">Reference proteome</keyword>
<protein>
    <submittedName>
        <fullName evidence="2">Uncharacterized protein</fullName>
    </submittedName>
</protein>